<evidence type="ECO:0008006" key="3">
    <source>
        <dbReference type="Google" id="ProtNLM"/>
    </source>
</evidence>
<reference evidence="1" key="2">
    <citation type="submission" date="2023-01" db="EMBL/GenBank/DDBJ databases">
        <authorList>
            <person name="Uljanovas D."/>
        </authorList>
    </citation>
    <scope>NUCLEOTIDE SEQUENCE</scope>
    <source>
        <strain evidence="1">W48</strain>
    </source>
</reference>
<dbReference type="EMBL" id="JAQJJC010000001">
    <property type="protein sequence ID" value="MDN5113339.1"/>
    <property type="molecule type" value="Genomic_DNA"/>
</dbReference>
<protein>
    <recommendedName>
        <fullName evidence="3">Lipoprotein</fullName>
    </recommendedName>
</protein>
<accession>A0AAW7Q1G7</accession>
<evidence type="ECO:0000313" key="2">
    <source>
        <dbReference type="Proteomes" id="UP001170713"/>
    </source>
</evidence>
<dbReference type="RefSeq" id="WP_301342410.1">
    <property type="nucleotide sequence ID" value="NZ_JAQJJC010000001.1"/>
</dbReference>
<evidence type="ECO:0000313" key="1">
    <source>
        <dbReference type="EMBL" id="MDN5113339.1"/>
    </source>
</evidence>
<dbReference type="Proteomes" id="UP001170713">
    <property type="component" value="Unassembled WGS sequence"/>
</dbReference>
<dbReference type="AlphaFoldDB" id="A0AAW7Q1G7"/>
<comment type="caution">
    <text evidence="1">The sequence shown here is derived from an EMBL/GenBank/DDBJ whole genome shotgun (WGS) entry which is preliminary data.</text>
</comment>
<organism evidence="1 2">
    <name type="scientific">Aliarcobacter butzleri</name>
    <dbReference type="NCBI Taxonomy" id="28197"/>
    <lineage>
        <taxon>Bacteria</taxon>
        <taxon>Pseudomonadati</taxon>
        <taxon>Campylobacterota</taxon>
        <taxon>Epsilonproteobacteria</taxon>
        <taxon>Campylobacterales</taxon>
        <taxon>Arcobacteraceae</taxon>
        <taxon>Aliarcobacter</taxon>
    </lineage>
</organism>
<sequence length="184" mass="21844">MTKKIFPILIIIFLAFISYGVFSEITKSVKNKRLECQTKTTTFEKIFYDSDIKEAITAFENKNYEINSYIEYSKYMKSNLIDILTNKQSDEILKNIINKYTSTNSKQENLNEKLFIHYYIYENDKEDSGKKNNEAKSYAGYLVFEFKYNKKLVYKIQIDYMKLNANDLENRMDCAIQSFLSILK</sequence>
<gene>
    <name evidence="1" type="ORF">PJV88_01655</name>
</gene>
<reference evidence="1" key="1">
    <citation type="journal article" date="2023" name="Microorganisms">
        <title>Genomic Characterization of Arcobacter butzleri Strains Isolated from Various Sources in Lithuania.</title>
        <authorList>
            <person name="Uljanovas D."/>
            <person name="Golz G."/>
            <person name="Fleischmann S."/>
            <person name="Kudirkiene E."/>
            <person name="Kasetiene N."/>
            <person name="Grineviciene A."/>
            <person name="Tamuleviciene E."/>
            <person name="Aksomaitiene J."/>
            <person name="Alter T."/>
            <person name="Malakauskas M."/>
        </authorList>
    </citation>
    <scope>NUCLEOTIDE SEQUENCE</scope>
    <source>
        <strain evidence="1">W48</strain>
    </source>
</reference>
<name>A0AAW7Q1G7_9BACT</name>
<proteinExistence type="predicted"/>